<feature type="coiled-coil region" evidence="3">
    <location>
        <begin position="923"/>
        <end position="971"/>
    </location>
</feature>
<keyword evidence="7" id="KW-1185">Reference proteome</keyword>
<dbReference type="SUPFAM" id="SSF90257">
    <property type="entry name" value="Myosin rod fragments"/>
    <property type="match status" value="1"/>
</dbReference>
<feature type="region of interest" description="Disordered" evidence="4">
    <location>
        <begin position="2777"/>
        <end position="2803"/>
    </location>
</feature>
<accession>A0A8J5C5L0</accession>
<gene>
    <name evidence="6" type="ORF">ZIOFF_066984</name>
</gene>
<keyword evidence="1 3" id="KW-0175">Coiled coil</keyword>
<evidence type="ECO:0000256" key="2">
    <source>
        <dbReference type="ARBA" id="ARBA00038006"/>
    </source>
</evidence>
<dbReference type="EMBL" id="JACMSC010000019">
    <property type="protein sequence ID" value="KAG6473077.1"/>
    <property type="molecule type" value="Genomic_DNA"/>
</dbReference>
<evidence type="ECO:0000256" key="4">
    <source>
        <dbReference type="SAM" id="MobiDB-lite"/>
    </source>
</evidence>
<feature type="coiled-coil region" evidence="3">
    <location>
        <begin position="1091"/>
        <end position="1258"/>
    </location>
</feature>
<dbReference type="Pfam" id="PF07765">
    <property type="entry name" value="KIP1"/>
    <property type="match status" value="1"/>
</dbReference>
<dbReference type="PANTHER" id="PTHR32258:SF6">
    <property type="entry name" value="PROTEIN NETWORKED 1A"/>
    <property type="match status" value="1"/>
</dbReference>
<dbReference type="SUPFAM" id="SSF57997">
    <property type="entry name" value="Tropomyosin"/>
    <property type="match status" value="1"/>
</dbReference>
<evidence type="ECO:0000259" key="5">
    <source>
        <dbReference type="PROSITE" id="PS51774"/>
    </source>
</evidence>
<feature type="region of interest" description="Disordered" evidence="4">
    <location>
        <begin position="456"/>
        <end position="475"/>
    </location>
</feature>
<feature type="compositionally biased region" description="Low complexity" evidence="4">
    <location>
        <begin position="456"/>
        <end position="469"/>
    </location>
</feature>
<reference evidence="6 7" key="1">
    <citation type="submission" date="2020-08" db="EMBL/GenBank/DDBJ databases">
        <title>Plant Genome Project.</title>
        <authorList>
            <person name="Zhang R.-G."/>
        </authorList>
    </citation>
    <scope>NUCLEOTIDE SEQUENCE [LARGE SCALE GENOMIC DNA]</scope>
    <source>
        <tissue evidence="6">Rhizome</tissue>
    </source>
</reference>
<dbReference type="InterPro" id="IPR011684">
    <property type="entry name" value="NAB"/>
</dbReference>
<dbReference type="Gene3D" id="1.20.5.340">
    <property type="match status" value="2"/>
</dbReference>
<name>A0A8J5C5L0_ZINOF</name>
<sequence>MLNEKGLRHQSSSSSSPAPTTKAGGATIFLTTIVGLPLHSLSMSISHHPPQYLKLCSREFDPFTQNPPSYRHFDLFSCLHSHIFFTASPSPRQHQLLSRLASSIHPPTTLPPSPATSLQVRREGTEASIFSSVGGSSVGDQWGWKVGNRDASQGIGLRFERLLAWETTQRLNKAHAHCILITGQDSVEMPDIITDYQWPVIDEIQVEAAIKRATEKQIHKKKNSIKAASLSFGTEMSNGHILQLLWDTANFGMPVAMLCMGEQNLVVDQRRGKEKGREPCELHISACAEAYFLSHRFSIARVSLWNPGRCLGSERQQNDRYAKRVGDGARMYPSYEACSVSYLGQAIGLTNRENQGQNPIKRSIYCYHFSSAVPYADMKVNAIIKLLEEDADSFARKAEMYYKKRPELMKLVEELYRAYRALAEKYDHATGALRHAHRTMTEAFPNQIPLLLSDESSYVSSSNEAEPQTPEAPPPLRALFDPDDFQKDAVGFPSELLVVKRNGPYSEPNDSFSSKKGLKQLNEMFAIQDETVSTSEGRVRKGLKFQEEEGENIENRMLKWSKEQNQGHEKLDASCVPKGPHQDISQFSDEDQSLKNQIEAEIDRANKAESEFQRLQNTISKLIGEKDASTVQCEISLQRIIELESQLSLTQNELKKISDERAREVKKLQNIEELNESLLLKIELLTEEAKKHEHELNQKQDELEKLHIAIEEKHQKCAQIEMALVLKEKMHAQSEEEVAHLSQEIEKETKKLKDMELLNMDLQEKICKSNEEFCSLQKENLHAKLTVEELKEKLILYEEKNIGLENEIQIHLGKMELLNQELFHVKEDKIDLEGKQQDLEAALKHLHNENSELKEILDKHETEKKIFVDKLKVMDNLLDKNCLLERSLSYANLELIDLRGKFSALDNLHKALNGEISTYAAEKKALMSQADDLTQTISVLSEKNLLLENSLSVLNSEVESLRIKLKDYDESFLLLNEERSDLLHERKSLLAQIETLTHFVEELSEKKLSLEKSLSAITSDVLSLMSKLKDKEDCYQSLQEKNSGLLDERDTLLSQVKILTKDVENLLGKNSALDSSLSVVSSEVCDLRKKLKDIEESYESLSHQNSRLLAERNTLLTQRELFTLKNSSLEKSLFSANNEVDSLRLKLKDLEESLQSLSDQNSCLLSEKNSLLSELEVLTQDADKLSESNSSLKNSLSNISSEVVCLRSKLNDSEKSYQSLRDQNFVLLNERNALVSQAEDLTQNVEKLSQENSFFENSLISLTIEVSCLSSMLKDFNDSFQFLSDQNSSLLAEKRTLLSEIEILLHNVHQLSEKGSFLKISLSDVSNEVVSLRSKLIGSENSCQSLRDQNFDLLNERNALVSQTEVLSQSVEKLSQKNSILENSLTAMSTEMELLSPKLKDLEETCQSLSDQNSSVLAEKNILLSEVEILTQDMEKLSHKNSYLENSSSKLSNQVGCLESKLKEYEESYQSIRDQNSDLLIERTALVSQAGDLSQKHSLLENSLVAVTTEVECLRSKLSNFEESCQSLRHQNSDLFAQRKTLISEVDVLTQNVEELSKKNSLLENSFSDVSTRFECSMIKLKDSERSCKSLSDQKSYLLTERDSLLTQVETLTISVNDLSEKNSFLENSLSNVSTEVGFLKSKLIDSEETFQTMSDQNADLLSERNTLVSRIEILAQDMGKVSEKYSVLENLLADLNTEVECLRSKLTDSEESGKSLREKNVYFHSERENLLSQLEVLANNMENLSGHNSFLEINLSDARTEVCSLTLKLKEMEDSCQLHSAKNSDLLSERKCILFQLEVVTQNAEKLQDKNSILESSLSDVRTEIDFLKSKLKDYEESCQSLQNQNSALLSERNALVSQVGSITANLKNLDSSYVVLENKFLKAAEERDLTTNQFKVLQDRLELEKEEYGTLIQSCKSQMAALEDQIFLLQQESKLIMIEHEAAQSHLIGASVENFVLQRSLCDVHARNLSLSIELQENIQACRRAEGLVSDLEKDNLIQVEKRMSLKEQNKRLCQAINLLQSTLIIDKSFDCLDEVQDEVLLDMVVENILAFVSGAEHNNQLLHLEISVLVILLKHAMLDLNTLKLEKCSLERDLAIKTTELLALENKEQELLELNINLTKDIEASSHKEVEIKIEIEVLSRCLTELQESLMTSKCEILSLTEENKILMENLCILRQKCDLSEKENIEVLSEAAKLDHLCLFFNSLCAERVSELKCFTSDIDSLHHVKNGLMAKVYKKKGVIRALKEQNTYLIKSLTCLEEDYRSHMLLSEFDLITTACFCEELNFERQSIENKLLKTQLQLSETIQKTESIQLENFKLGGILHVLRLDNETSKMAKEQLQQKISNLSQLVADRNQEMKCVYKENEILQVEIDQKHTEIDILLSRKEDLLSELQIQIHENDLCQVEMEALLTEIHLSTITAVLYEEKIHELIIEGELSTILQKETLMIEVKLIKDYIDTLKKKVDYLEGRSHGLEVDLGVYEALVTSLWNSIASLGDQIIEVTRVRSAVHHDNEENQPSQCQTGIKVRSVQMLEKLITKVEFLRNVIKDIQSDVEQENFESTEGIERLKKKELQEQEFQTQQNFIRQFDGVNDAEISKGKKTREMMKDIQLDKDSSSLPNVAIDSFGIRRISNKEIDDQLWETAESNYSNQKLKASTTAMDNDIEPVEEEKSEYPSSELMVEKELSIDKLEVPIIVPACQKEWNKRVLERLRSDVQRLSDLKTNVIDLKRKLESSQTGKLPASFSLDTIKTQLKNAEESLLELFDTNKKLRNKALEHSSDAVGTESEESSRTLRKKISEEARKQSEKVGRLELELHKIQYVLLKLEEEHMTRHTQAVDRRARTLLRDYIYGRRGGNRQTKKSPFCGCMRPKTKNDQ</sequence>
<feature type="coiled-coil region" evidence="3">
    <location>
        <begin position="2332"/>
        <end position="2359"/>
    </location>
</feature>
<dbReference type="PANTHER" id="PTHR32258">
    <property type="entry name" value="PROTEIN NETWORKED 4A"/>
    <property type="match status" value="1"/>
</dbReference>
<feature type="coiled-coil region" evidence="3">
    <location>
        <begin position="1000"/>
        <end position="1055"/>
    </location>
</feature>
<feature type="domain" description="NAB" evidence="5">
    <location>
        <begin position="345"/>
        <end position="433"/>
    </location>
</feature>
<organism evidence="6 7">
    <name type="scientific">Zingiber officinale</name>
    <name type="common">Ginger</name>
    <name type="synonym">Amomum zingiber</name>
    <dbReference type="NCBI Taxonomy" id="94328"/>
    <lineage>
        <taxon>Eukaryota</taxon>
        <taxon>Viridiplantae</taxon>
        <taxon>Streptophyta</taxon>
        <taxon>Embryophyta</taxon>
        <taxon>Tracheophyta</taxon>
        <taxon>Spermatophyta</taxon>
        <taxon>Magnoliopsida</taxon>
        <taxon>Liliopsida</taxon>
        <taxon>Zingiberales</taxon>
        <taxon>Zingiberaceae</taxon>
        <taxon>Zingiber</taxon>
    </lineage>
</organism>
<feature type="coiled-coil region" evidence="3">
    <location>
        <begin position="591"/>
        <end position="863"/>
    </location>
</feature>
<proteinExistence type="inferred from homology"/>
<protein>
    <recommendedName>
        <fullName evidence="5">NAB domain-containing protein</fullName>
    </recommendedName>
</protein>
<dbReference type="Proteomes" id="UP000734854">
    <property type="component" value="Unassembled WGS sequence"/>
</dbReference>
<evidence type="ECO:0000313" key="7">
    <source>
        <dbReference type="Proteomes" id="UP000734854"/>
    </source>
</evidence>
<evidence type="ECO:0000256" key="3">
    <source>
        <dbReference type="SAM" id="Coils"/>
    </source>
</evidence>
<evidence type="ECO:0000313" key="6">
    <source>
        <dbReference type="EMBL" id="KAG6473077.1"/>
    </source>
</evidence>
<dbReference type="GO" id="GO:0005886">
    <property type="term" value="C:plasma membrane"/>
    <property type="evidence" value="ECO:0007669"/>
    <property type="project" value="TreeGrafter"/>
</dbReference>
<feature type="coiled-coil region" evidence="3">
    <location>
        <begin position="1371"/>
        <end position="1482"/>
    </location>
</feature>
<feature type="region of interest" description="Disordered" evidence="4">
    <location>
        <begin position="1"/>
        <end position="22"/>
    </location>
</feature>
<dbReference type="InterPro" id="IPR051861">
    <property type="entry name" value="NET_actin-binding_domain"/>
</dbReference>
<feature type="coiled-coil region" evidence="3">
    <location>
        <begin position="1679"/>
        <end position="1748"/>
    </location>
</feature>
<dbReference type="PROSITE" id="PS51774">
    <property type="entry name" value="NAB"/>
    <property type="match status" value="1"/>
</dbReference>
<dbReference type="GO" id="GO:0051015">
    <property type="term" value="F:actin filament binding"/>
    <property type="evidence" value="ECO:0007669"/>
    <property type="project" value="TreeGrafter"/>
</dbReference>
<evidence type="ECO:0000256" key="1">
    <source>
        <dbReference type="ARBA" id="ARBA00023054"/>
    </source>
</evidence>
<feature type="coiled-coil region" evidence="3">
    <location>
        <begin position="1798"/>
        <end position="1860"/>
    </location>
</feature>
<feature type="compositionally biased region" description="Basic and acidic residues" evidence="4">
    <location>
        <begin position="2790"/>
        <end position="2803"/>
    </location>
</feature>
<comment type="caution">
    <text evidence="6">The sequence shown here is derived from an EMBL/GenBank/DDBJ whole genome shotgun (WGS) entry which is preliminary data.</text>
</comment>
<feature type="coiled-coil region" evidence="3">
    <location>
        <begin position="1511"/>
        <end position="1566"/>
    </location>
</feature>
<comment type="similarity">
    <text evidence="2">Belongs to the NET family.</text>
</comment>